<feature type="transmembrane region" description="Helical" evidence="1">
    <location>
        <begin position="68"/>
        <end position="84"/>
    </location>
</feature>
<evidence type="ECO:0000313" key="3">
    <source>
        <dbReference type="Proteomes" id="UP000275256"/>
    </source>
</evidence>
<proteinExistence type="predicted"/>
<keyword evidence="1" id="KW-1133">Transmembrane helix</keyword>
<dbReference type="OrthoDB" id="3730860at2"/>
<comment type="caution">
    <text evidence="2">The sequence shown here is derived from an EMBL/GenBank/DDBJ whole genome shotgun (WGS) entry which is preliminary data.</text>
</comment>
<accession>A0A3M0G9U6</accession>
<dbReference type="EMBL" id="REFW01000004">
    <property type="protein sequence ID" value="RMB58383.1"/>
    <property type="molecule type" value="Genomic_DNA"/>
</dbReference>
<reference evidence="2 3" key="1">
    <citation type="submission" date="2018-10" db="EMBL/GenBank/DDBJ databases">
        <title>Tessaracoccus antarcticuss sp. nov., isolated from sediment.</title>
        <authorList>
            <person name="Zhou L.Y."/>
            <person name="Du Z.J."/>
        </authorList>
    </citation>
    <scope>NUCLEOTIDE SEQUENCE [LARGE SCALE GENOMIC DNA]</scope>
    <source>
        <strain evidence="2 3">JDX10</strain>
    </source>
</reference>
<protein>
    <recommendedName>
        <fullName evidence="4">Integral membrane protein</fullName>
    </recommendedName>
</protein>
<name>A0A3M0G9U6_9ACTN</name>
<dbReference type="AlphaFoldDB" id="A0A3M0G9U6"/>
<keyword evidence="3" id="KW-1185">Reference proteome</keyword>
<evidence type="ECO:0000256" key="1">
    <source>
        <dbReference type="SAM" id="Phobius"/>
    </source>
</evidence>
<sequence length="113" mass="12348">MDTLHNVFVFLHLVGFAALFGGAFVQMKSQERIVNPAMFHGALTQLVTGIALVVINELGPDPVNHMKIGIKLLVLIVIMVLVILNRKKSHVPDGAFWSIFGLTLANAAIAVFW</sequence>
<organism evidence="2 3">
    <name type="scientific">Tessaracoccus antarcticus</name>
    <dbReference type="NCBI Taxonomy" id="2479848"/>
    <lineage>
        <taxon>Bacteria</taxon>
        <taxon>Bacillati</taxon>
        <taxon>Actinomycetota</taxon>
        <taxon>Actinomycetes</taxon>
        <taxon>Propionibacteriales</taxon>
        <taxon>Propionibacteriaceae</taxon>
        <taxon>Tessaracoccus</taxon>
    </lineage>
</organism>
<evidence type="ECO:0000313" key="2">
    <source>
        <dbReference type="EMBL" id="RMB58383.1"/>
    </source>
</evidence>
<dbReference type="RefSeq" id="WP_121902420.1">
    <property type="nucleotide sequence ID" value="NZ_REFW01000004.1"/>
</dbReference>
<dbReference type="Proteomes" id="UP000275256">
    <property type="component" value="Unassembled WGS sequence"/>
</dbReference>
<feature type="transmembrane region" description="Helical" evidence="1">
    <location>
        <begin position="96"/>
        <end position="112"/>
    </location>
</feature>
<feature type="transmembrane region" description="Helical" evidence="1">
    <location>
        <begin position="6"/>
        <end position="25"/>
    </location>
</feature>
<feature type="transmembrane region" description="Helical" evidence="1">
    <location>
        <begin position="37"/>
        <end position="56"/>
    </location>
</feature>
<gene>
    <name evidence="2" type="ORF">EAX62_14420</name>
</gene>
<evidence type="ECO:0008006" key="4">
    <source>
        <dbReference type="Google" id="ProtNLM"/>
    </source>
</evidence>
<keyword evidence="1" id="KW-0812">Transmembrane</keyword>
<keyword evidence="1" id="KW-0472">Membrane</keyword>